<dbReference type="PROSITE" id="PS51257">
    <property type="entry name" value="PROKAR_LIPOPROTEIN"/>
    <property type="match status" value="1"/>
</dbReference>
<keyword evidence="2" id="KW-1185">Reference proteome</keyword>
<name>A0A562SZV8_CHIJA</name>
<dbReference type="Proteomes" id="UP000316778">
    <property type="component" value="Unassembled WGS sequence"/>
</dbReference>
<protein>
    <recommendedName>
        <fullName evidence="3">Lipoprotein</fullName>
    </recommendedName>
</protein>
<reference evidence="1 2" key="1">
    <citation type="journal article" date="2013" name="Stand. Genomic Sci.">
        <title>Genomic Encyclopedia of Type Strains, Phase I: The one thousand microbial genomes (KMG-I) project.</title>
        <authorList>
            <person name="Kyrpides N.C."/>
            <person name="Woyke T."/>
            <person name="Eisen J.A."/>
            <person name="Garrity G."/>
            <person name="Lilburn T.G."/>
            <person name="Beck B.J."/>
            <person name="Whitman W.B."/>
            <person name="Hugenholtz P."/>
            <person name="Klenk H.P."/>
        </authorList>
    </citation>
    <scope>NUCLEOTIDE SEQUENCE [LARGE SCALE GENOMIC DNA]</scope>
    <source>
        <strain evidence="1 2">DSM 13484</strain>
    </source>
</reference>
<dbReference type="AlphaFoldDB" id="A0A562SZV8"/>
<dbReference type="OrthoDB" id="663862at2"/>
<evidence type="ECO:0000313" key="1">
    <source>
        <dbReference type="EMBL" id="TWI86366.1"/>
    </source>
</evidence>
<gene>
    <name evidence="1" type="ORF">LX66_3623</name>
</gene>
<evidence type="ECO:0000313" key="2">
    <source>
        <dbReference type="Proteomes" id="UP000316778"/>
    </source>
</evidence>
<organism evidence="1 2">
    <name type="scientific">Chitinophaga japonensis</name>
    <name type="common">Flexibacter japonensis</name>
    <dbReference type="NCBI Taxonomy" id="104662"/>
    <lineage>
        <taxon>Bacteria</taxon>
        <taxon>Pseudomonadati</taxon>
        <taxon>Bacteroidota</taxon>
        <taxon>Chitinophagia</taxon>
        <taxon>Chitinophagales</taxon>
        <taxon>Chitinophagaceae</taxon>
        <taxon>Chitinophaga</taxon>
    </lineage>
</organism>
<evidence type="ECO:0008006" key="3">
    <source>
        <dbReference type="Google" id="ProtNLM"/>
    </source>
</evidence>
<accession>A0A562SZV8</accession>
<comment type="caution">
    <text evidence="1">The sequence shown here is derived from an EMBL/GenBank/DDBJ whole genome shotgun (WGS) entry which is preliminary data.</text>
</comment>
<sequence>MKTRQLADSLTRKFYYLPLILLGAVSFGTGCQKSKPSNPCEGIVSEGTPTLVGLVLVDGQTGENILLSRNIDTSTITIIPEATDIPAERGAIVKEPGAPMYGSLVFRVADTKEGAFKYTINIPDVASATLSYTNKKEKSGNECNPYYIVVTDPVIEDHEFTVSRTGHRLLFNVTL</sequence>
<dbReference type="RefSeq" id="WP_145716134.1">
    <property type="nucleotide sequence ID" value="NZ_BAAAFY010000005.1"/>
</dbReference>
<dbReference type="EMBL" id="VLLG01000004">
    <property type="protein sequence ID" value="TWI86366.1"/>
    <property type="molecule type" value="Genomic_DNA"/>
</dbReference>
<proteinExistence type="predicted"/>